<keyword evidence="11" id="KW-1185">Reference proteome</keyword>
<reference evidence="10" key="1">
    <citation type="journal article" date="2017" name="Nature">
        <title>The genome of Chenopodium quinoa.</title>
        <authorList>
            <person name="Jarvis D.E."/>
            <person name="Ho Y.S."/>
            <person name="Lightfoot D.J."/>
            <person name="Schmoeckel S.M."/>
            <person name="Li B."/>
            <person name="Borm T.J.A."/>
            <person name="Ohyanagi H."/>
            <person name="Mineta K."/>
            <person name="Michell C.T."/>
            <person name="Saber N."/>
            <person name="Kharbatia N.M."/>
            <person name="Rupper R.R."/>
            <person name="Sharp A.R."/>
            <person name="Dally N."/>
            <person name="Boughton B.A."/>
            <person name="Woo Y.H."/>
            <person name="Gao G."/>
            <person name="Schijlen E.G.W.M."/>
            <person name="Guo X."/>
            <person name="Momin A.A."/>
            <person name="Negrao S."/>
            <person name="Al-Babili S."/>
            <person name="Gehring C."/>
            <person name="Roessner U."/>
            <person name="Jung C."/>
            <person name="Murphy K."/>
            <person name="Arold S.T."/>
            <person name="Gojobori T."/>
            <person name="van der Linden C.G."/>
            <person name="van Loo E.N."/>
            <person name="Jellen E.N."/>
            <person name="Maughan P.J."/>
            <person name="Tester M."/>
        </authorList>
    </citation>
    <scope>NUCLEOTIDE SEQUENCE [LARGE SCALE GENOMIC DNA]</scope>
    <source>
        <strain evidence="10">cv. PI 614886</strain>
    </source>
</reference>
<evidence type="ECO:0000259" key="9">
    <source>
        <dbReference type="Pfam" id="PF17766"/>
    </source>
</evidence>
<dbReference type="Pfam" id="PF00082">
    <property type="entry name" value="Peptidase_S8"/>
    <property type="match status" value="2"/>
</dbReference>
<evidence type="ECO:0000256" key="2">
    <source>
        <dbReference type="ARBA" id="ARBA00022670"/>
    </source>
</evidence>
<evidence type="ECO:0000313" key="11">
    <source>
        <dbReference type="Proteomes" id="UP000596660"/>
    </source>
</evidence>
<dbReference type="InterPro" id="IPR023828">
    <property type="entry name" value="Peptidase_S8_Ser-AS"/>
</dbReference>
<dbReference type="Pfam" id="PF17766">
    <property type="entry name" value="fn3_6"/>
    <property type="match status" value="2"/>
</dbReference>
<evidence type="ECO:0000256" key="5">
    <source>
        <dbReference type="ARBA" id="ARBA00022825"/>
    </source>
</evidence>
<evidence type="ECO:0000256" key="1">
    <source>
        <dbReference type="ARBA" id="ARBA00011073"/>
    </source>
</evidence>
<accession>A0A803LX51</accession>
<name>A0A803LX51_CHEQI</name>
<dbReference type="GO" id="GO:0004252">
    <property type="term" value="F:serine-type endopeptidase activity"/>
    <property type="evidence" value="ECO:0007669"/>
    <property type="project" value="UniProtKB-UniRule"/>
</dbReference>
<feature type="domain" description="Peptidase S8/S53" evidence="8">
    <location>
        <begin position="40"/>
        <end position="513"/>
    </location>
</feature>
<keyword evidence="3" id="KW-0732">Signal</keyword>
<dbReference type="Proteomes" id="UP000596660">
    <property type="component" value="Unplaced"/>
</dbReference>
<dbReference type="Gene3D" id="3.50.30.30">
    <property type="match status" value="2"/>
</dbReference>
<evidence type="ECO:0000256" key="3">
    <source>
        <dbReference type="ARBA" id="ARBA00022729"/>
    </source>
</evidence>
<dbReference type="InterPro" id="IPR000209">
    <property type="entry name" value="Peptidase_S8/S53_dom"/>
</dbReference>
<keyword evidence="5 7" id="KW-0720">Serine protease</keyword>
<keyword evidence="4 7" id="KW-0378">Hydrolase</keyword>
<dbReference type="InterPro" id="IPR041469">
    <property type="entry name" value="Subtilisin-like_FN3"/>
</dbReference>
<organism evidence="10 11">
    <name type="scientific">Chenopodium quinoa</name>
    <name type="common">Quinoa</name>
    <dbReference type="NCBI Taxonomy" id="63459"/>
    <lineage>
        <taxon>Eukaryota</taxon>
        <taxon>Viridiplantae</taxon>
        <taxon>Streptophyta</taxon>
        <taxon>Embryophyta</taxon>
        <taxon>Tracheophyta</taxon>
        <taxon>Spermatophyta</taxon>
        <taxon>Magnoliopsida</taxon>
        <taxon>eudicotyledons</taxon>
        <taxon>Gunneridae</taxon>
        <taxon>Pentapetalae</taxon>
        <taxon>Caryophyllales</taxon>
        <taxon>Chenopodiaceae</taxon>
        <taxon>Chenopodioideae</taxon>
        <taxon>Atripliceae</taxon>
        <taxon>Chenopodium</taxon>
    </lineage>
</organism>
<dbReference type="PANTHER" id="PTHR10795">
    <property type="entry name" value="PROPROTEIN CONVERTASE SUBTILISIN/KEXIN"/>
    <property type="match status" value="1"/>
</dbReference>
<feature type="active site" description="Charge relay system" evidence="7">
    <location>
        <position position="462"/>
    </location>
</feature>
<reference evidence="10" key="2">
    <citation type="submission" date="2021-03" db="UniProtKB">
        <authorList>
            <consortium name="EnsemblPlants"/>
        </authorList>
    </citation>
    <scope>IDENTIFICATION</scope>
</reference>
<dbReference type="CDD" id="cd04852">
    <property type="entry name" value="Peptidases_S8_3"/>
    <property type="match status" value="2"/>
</dbReference>
<proteinExistence type="inferred from homology"/>
<dbReference type="SUPFAM" id="SSF52743">
    <property type="entry name" value="Subtilisin-like"/>
    <property type="match status" value="2"/>
</dbReference>
<dbReference type="Gene3D" id="3.40.50.200">
    <property type="entry name" value="Peptidase S8/S53 domain"/>
    <property type="match status" value="2"/>
</dbReference>
<feature type="active site" description="Charge relay system" evidence="6 7">
    <location>
        <position position="798"/>
    </location>
</feature>
<feature type="active site" description="Charge relay system" evidence="7">
    <location>
        <position position="103"/>
    </location>
</feature>
<feature type="domain" description="Peptidase S8/S53" evidence="8">
    <location>
        <begin position="736"/>
        <end position="1175"/>
    </location>
</feature>
<evidence type="ECO:0000256" key="4">
    <source>
        <dbReference type="ARBA" id="ARBA00022801"/>
    </source>
</evidence>
<feature type="domain" description="Subtilisin-like protease fibronectin type-III" evidence="9">
    <location>
        <begin position="573"/>
        <end position="676"/>
    </location>
</feature>
<evidence type="ECO:0000313" key="10">
    <source>
        <dbReference type="EnsemblPlants" id="AUR62020052-RA:cds"/>
    </source>
</evidence>
<feature type="active site" description="Charge relay system" evidence="6 7">
    <location>
        <position position="744"/>
    </location>
</feature>
<dbReference type="PROSITE" id="PS00138">
    <property type="entry name" value="SUBTILASE_SER"/>
    <property type="match status" value="2"/>
</dbReference>
<dbReference type="InterPro" id="IPR034197">
    <property type="entry name" value="Peptidases_S8_3"/>
</dbReference>
<protein>
    <submittedName>
        <fullName evidence="10">Uncharacterized protein</fullName>
    </submittedName>
</protein>
<dbReference type="InterPro" id="IPR036852">
    <property type="entry name" value="Peptidase_S8/S53_dom_sf"/>
</dbReference>
<evidence type="ECO:0000256" key="7">
    <source>
        <dbReference type="PROSITE-ProRule" id="PRU01240"/>
    </source>
</evidence>
<dbReference type="PRINTS" id="PR00723">
    <property type="entry name" value="SUBTILISIN"/>
</dbReference>
<dbReference type="Gene3D" id="2.60.40.2310">
    <property type="match status" value="2"/>
</dbReference>
<dbReference type="EnsemblPlants" id="AUR62020052-RA">
    <property type="protein sequence ID" value="AUR62020052-RA:cds"/>
    <property type="gene ID" value="AUR62020052"/>
</dbReference>
<dbReference type="GO" id="GO:0006508">
    <property type="term" value="P:proteolysis"/>
    <property type="evidence" value="ECO:0007669"/>
    <property type="project" value="UniProtKB-KW"/>
</dbReference>
<dbReference type="InterPro" id="IPR015500">
    <property type="entry name" value="Peptidase_S8_subtilisin-rel"/>
</dbReference>
<comment type="similarity">
    <text evidence="1 7">Belongs to the peptidase S8 family.</text>
</comment>
<dbReference type="OMA" id="PFNVKFS"/>
<feature type="domain" description="Subtilisin-like protease fibronectin type-III" evidence="9">
    <location>
        <begin position="1235"/>
        <end position="1335"/>
    </location>
</feature>
<dbReference type="InterPro" id="IPR045051">
    <property type="entry name" value="SBT"/>
</dbReference>
<feature type="active site" description="Charge relay system" evidence="7">
    <location>
        <position position="48"/>
    </location>
</feature>
<sequence>MKVVVSVFPSKTLQLQTTRSWDFMGLVESDEVPRNLTTESNVILGALDTGVWPELPSFSDDGLGPPPKKWKGACKGGKNFTCNNKVIGASIFAFESARDVDGHGSHTTSTAAGRHVDHASFYGLAEGVARGAVPSARIAVYKVCEGQSGCEDSNILAAFDESIADGVDIITISIGLQSAISFSEDSIAIGAYHAAQKGILTVNAAGNSGNASVSISSVAPWLFSVAAGSSDRRIRDKVVLGNGKTLVGYSINPFKLKKGLFPLVFGVGSSQCSKDDIKLCAADCLDDNVKGKIVVCDASEDIAIREGFRAGALGILAKASIEYAQLFPLPAIKLESDEFEELLSYLNSTKYDTHSAPFINPKANILKSFSFNDTSAPYVIKFSSRGPNRITPDILKVNLKHNLAFPFSPSNSSKSFAPTILLQPDITAPGVEIIAAYSPLASPTGIDGDDRSANYTIISGTSMSCPHVAGASVYIKSLHPDWSPSAIKSALMTTARPMSPSKNPDAEFAYGSGHLDPVKAANPGLIYETLEDEYLTLFCKLGLSKEQISLITGNKSFSCPKISTRNKSSLPIDVNYPSLSAMVDIGKPFNVKFSRTVTNVGDANSTYTVEVESPKEFTVTVNPTSLSFTSLNEKKSFDVTVAGKGFSDEGSSSVVSASGSLVWSNGQHNVRSPIVVYIVYMGSISEEHVVTSEYHIDILQQVLEGSKTLQLQTTRSWDFLGLVESDVIPRNLTTESNVILGAFDTGVWPESPSFSDDGFGPPPKKWKGACKGGNDFKCNNKVIGASTTFDSARDDNGHGSHTASTAAGRHVDHANFYGLAEGIARGAVPSARIAVYKVCGGESCSDSDILTAFDEAIADGVDLITISIGSTNAISLYEDSIAIGAYHAAQKGILTVNSAGNSGNTSSSVASVAPWLFSVAAASSDRRIRDKVVLGNGKTLLGYSINPLKSEKGLFPLVFGVGSSQCSKESIRNCSSGCLDEEFVKGKIVVCDNSYDSVIDEALRAGALGVLSRVAIEFAQFYPLPAIRLEPNEFEELLSYLNSTKNPKANILKSFSFNDTSAPYVIYFSSRGPNIIASDILKPDITAPGVEIIAAFSPLASLSSLDDTGGNEMSANFSILSGTSMSCPHVAGASVYLKSLHPDWSPSAIKSALMTTACPMSPSKNQDAEFAYGSGHLDPVKAANPGLVYETLEDEYLTFFCKLGLSKDQIALITGNKSFSCPENSTRNQSSLPNDVNYPSLSAMVDVGTPFNVKFSRTVTNVGVANSTYTVKVESPKEVMVTVKPSTLSFTSLNEKKSFDVTVVGKGLSKGPSSIISASLVWSDGQHSVRSPIVIYSNSFAL</sequence>
<dbReference type="Gramene" id="AUR62020052-RA">
    <property type="protein sequence ID" value="AUR62020052-RA:cds"/>
    <property type="gene ID" value="AUR62020052"/>
</dbReference>
<evidence type="ECO:0000256" key="6">
    <source>
        <dbReference type="PIRSR" id="PIRSR615500-1"/>
    </source>
</evidence>
<dbReference type="CDD" id="cd02120">
    <property type="entry name" value="PA_subtilisin_like"/>
    <property type="match status" value="2"/>
</dbReference>
<keyword evidence="2 7" id="KW-0645">Protease</keyword>
<dbReference type="PROSITE" id="PS51892">
    <property type="entry name" value="SUBTILASE"/>
    <property type="match status" value="2"/>
</dbReference>
<evidence type="ECO:0000259" key="8">
    <source>
        <dbReference type="Pfam" id="PF00082"/>
    </source>
</evidence>
<feature type="active site" description="Charge relay system" evidence="6 7">
    <location>
        <position position="1124"/>
    </location>
</feature>